<feature type="region of interest" description="Disordered" evidence="1">
    <location>
        <begin position="1"/>
        <end position="36"/>
    </location>
</feature>
<evidence type="ECO:0000256" key="2">
    <source>
        <dbReference type="SAM" id="Phobius"/>
    </source>
</evidence>
<feature type="transmembrane region" description="Helical" evidence="2">
    <location>
        <begin position="41"/>
        <end position="61"/>
    </location>
</feature>
<dbReference type="Proteomes" id="UP000314616">
    <property type="component" value="Chromosome"/>
</dbReference>
<evidence type="ECO:0000313" key="4">
    <source>
        <dbReference type="Proteomes" id="UP000314616"/>
    </source>
</evidence>
<accession>A0A5B8C3R5</accession>
<proteinExistence type="predicted"/>
<keyword evidence="2" id="KW-1133">Transmembrane helix</keyword>
<gene>
    <name evidence="3" type="ORF">FE374_03340</name>
</gene>
<keyword evidence="2" id="KW-0812">Transmembrane</keyword>
<evidence type="ECO:0000256" key="1">
    <source>
        <dbReference type="SAM" id="MobiDB-lite"/>
    </source>
</evidence>
<dbReference type="OrthoDB" id="9985713at2"/>
<name>A0A5B8C3R5_9MICO</name>
<dbReference type="KEGG" id="gyu:FE374_03340"/>
<sequence length="213" mass="21586">MNQHDLTAARPDVPDRATRPPRRLGRGATRAQHPPVPRQKWPAVVMAAFAGVVFAVGLSWFHNGAESLVGLHQVVAVGVQRQAHGLQMLDLYIVPTAAASGTPAPASWELAGALVITHGSEDRLVGAKIDGRQATVTAGAGTPGAVTVTTERPTPVGLAAGDARVTVADPALRAGTVVPVTLTFAHRGDVHVSVPVLVSAAGPSDAATAGGAG</sequence>
<evidence type="ECO:0000313" key="3">
    <source>
        <dbReference type="EMBL" id="QDC23792.1"/>
    </source>
</evidence>
<dbReference type="AlphaFoldDB" id="A0A5B8C3R5"/>
<organism evidence="3 4">
    <name type="scientific">Georgenia yuyongxinii</name>
    <dbReference type="NCBI Taxonomy" id="2589797"/>
    <lineage>
        <taxon>Bacteria</taxon>
        <taxon>Bacillati</taxon>
        <taxon>Actinomycetota</taxon>
        <taxon>Actinomycetes</taxon>
        <taxon>Micrococcales</taxon>
        <taxon>Bogoriellaceae</taxon>
        <taxon>Georgenia</taxon>
    </lineage>
</organism>
<dbReference type="EMBL" id="CP040915">
    <property type="protein sequence ID" value="QDC23792.1"/>
    <property type="molecule type" value="Genomic_DNA"/>
</dbReference>
<dbReference type="RefSeq" id="WP_139927234.1">
    <property type="nucleotide sequence ID" value="NZ_CP040915.1"/>
</dbReference>
<evidence type="ECO:0008006" key="5">
    <source>
        <dbReference type="Google" id="ProtNLM"/>
    </source>
</evidence>
<keyword evidence="2" id="KW-0472">Membrane</keyword>
<protein>
    <recommendedName>
        <fullName evidence="5">Copper chaperone PCu(A)C</fullName>
    </recommendedName>
</protein>
<reference evidence="3 4" key="1">
    <citation type="submission" date="2019-05" db="EMBL/GenBank/DDBJ databases">
        <title>Georgenia *** sp. nov., and Georgenia *** sp. nov., isolated from the intestinal contents of plateau pika (Ochotona curzoniae) in the Qinghai-Tibet plateau of China.</title>
        <authorList>
            <person name="Tian Z."/>
        </authorList>
    </citation>
    <scope>NUCLEOTIDE SEQUENCE [LARGE SCALE GENOMIC DNA]</scope>
    <source>
        <strain evidence="3 4">Z443</strain>
    </source>
</reference>